<protein>
    <submittedName>
        <fullName evidence="2">DUF5050 domain-containing protein</fullName>
    </submittedName>
</protein>
<reference evidence="2 3" key="1">
    <citation type="submission" date="2020-02" db="EMBL/GenBank/DDBJ databases">
        <title>Paenibacillus sp. nov., isolated from rhizosphere soil of tomato.</title>
        <authorList>
            <person name="Weon H.-Y."/>
            <person name="Lee S.A."/>
        </authorList>
    </citation>
    <scope>NUCLEOTIDE SEQUENCE [LARGE SCALE GENOMIC DNA]</scope>
    <source>
        <strain evidence="2 3">14171R-81</strain>
    </source>
</reference>
<sequence>MSTDGKSKTKLLTGTMINELNMVGDRLYFNYNRHLYKMITDCTHREEATSQKYAKSMYINIIGNHVFFYDMSKTVKLDVDQ</sequence>
<dbReference type="KEGG" id="prz:GZH47_31070"/>
<proteinExistence type="predicted"/>
<dbReference type="InterPro" id="IPR032485">
    <property type="entry name" value="LRP1-like_beta_prop"/>
</dbReference>
<evidence type="ECO:0000313" key="2">
    <source>
        <dbReference type="EMBL" id="QHW35395.1"/>
    </source>
</evidence>
<dbReference type="Pfam" id="PF16472">
    <property type="entry name" value="DUF5050"/>
    <property type="match status" value="1"/>
</dbReference>
<organism evidence="2 3">
    <name type="scientific">Paenibacillus rhizovicinus</name>
    <dbReference type="NCBI Taxonomy" id="2704463"/>
    <lineage>
        <taxon>Bacteria</taxon>
        <taxon>Bacillati</taxon>
        <taxon>Bacillota</taxon>
        <taxon>Bacilli</taxon>
        <taxon>Bacillales</taxon>
        <taxon>Paenibacillaceae</taxon>
        <taxon>Paenibacillus</taxon>
    </lineage>
</organism>
<evidence type="ECO:0000313" key="3">
    <source>
        <dbReference type="Proteomes" id="UP000479114"/>
    </source>
</evidence>
<evidence type="ECO:0000259" key="1">
    <source>
        <dbReference type="Pfam" id="PF16472"/>
    </source>
</evidence>
<name>A0A6C0PAJ0_9BACL</name>
<feature type="domain" description="Prolow-density lipoprotein receptor-related protein 1-like beta-propeller" evidence="1">
    <location>
        <begin position="2"/>
        <end position="73"/>
    </location>
</feature>
<gene>
    <name evidence="2" type="ORF">GZH47_31070</name>
</gene>
<accession>A0A6C0PAJ0</accession>
<keyword evidence="3" id="KW-1185">Reference proteome</keyword>
<dbReference type="Proteomes" id="UP000479114">
    <property type="component" value="Chromosome"/>
</dbReference>
<dbReference type="AlphaFoldDB" id="A0A6C0PAJ0"/>
<dbReference type="EMBL" id="CP048286">
    <property type="protein sequence ID" value="QHW35395.1"/>
    <property type="molecule type" value="Genomic_DNA"/>
</dbReference>
<dbReference type="RefSeq" id="WP_162645543.1">
    <property type="nucleotide sequence ID" value="NZ_CP048286.1"/>
</dbReference>